<evidence type="ECO:0000256" key="1">
    <source>
        <dbReference type="ARBA" id="ARBA00005254"/>
    </source>
</evidence>
<comment type="caution">
    <text evidence="2">The sequence shown here is derived from an EMBL/GenBank/DDBJ whole genome shotgun (WGS) entry which is preliminary data.</text>
</comment>
<dbReference type="CDD" id="cd06558">
    <property type="entry name" value="crotonase-like"/>
    <property type="match status" value="1"/>
</dbReference>
<dbReference type="PANTHER" id="PTHR43459:SF1">
    <property type="entry name" value="EG:BACN32G11.4 PROTEIN"/>
    <property type="match status" value="1"/>
</dbReference>
<dbReference type="GO" id="GO:0003824">
    <property type="term" value="F:catalytic activity"/>
    <property type="evidence" value="ECO:0007669"/>
    <property type="project" value="UniProtKB-ARBA"/>
</dbReference>
<dbReference type="Gene3D" id="1.10.12.10">
    <property type="entry name" value="Lyase 2-enoyl-coa Hydratase, Chain A, domain 2"/>
    <property type="match status" value="1"/>
</dbReference>
<evidence type="ECO:0000313" key="3">
    <source>
        <dbReference type="Proteomes" id="UP000646365"/>
    </source>
</evidence>
<proteinExistence type="inferred from homology"/>
<dbReference type="EMBL" id="BMJQ01000005">
    <property type="protein sequence ID" value="GGF15272.1"/>
    <property type="molecule type" value="Genomic_DNA"/>
</dbReference>
<dbReference type="PANTHER" id="PTHR43459">
    <property type="entry name" value="ENOYL-COA HYDRATASE"/>
    <property type="match status" value="1"/>
</dbReference>
<dbReference type="InterPro" id="IPR029045">
    <property type="entry name" value="ClpP/crotonase-like_dom_sf"/>
</dbReference>
<reference evidence="2" key="1">
    <citation type="journal article" date="2014" name="Int. J. Syst. Evol. Microbiol.">
        <title>Complete genome sequence of Corynebacterium casei LMG S-19264T (=DSM 44701T), isolated from a smear-ripened cheese.</title>
        <authorList>
            <consortium name="US DOE Joint Genome Institute (JGI-PGF)"/>
            <person name="Walter F."/>
            <person name="Albersmeier A."/>
            <person name="Kalinowski J."/>
            <person name="Ruckert C."/>
        </authorList>
    </citation>
    <scope>NUCLEOTIDE SEQUENCE</scope>
    <source>
        <strain evidence="2">CGMCC 1.15725</strain>
    </source>
</reference>
<dbReference type="Proteomes" id="UP000646365">
    <property type="component" value="Unassembled WGS sequence"/>
</dbReference>
<dbReference type="InterPro" id="IPR001753">
    <property type="entry name" value="Enoyl-CoA_hydra/iso"/>
</dbReference>
<dbReference type="InterPro" id="IPR014748">
    <property type="entry name" value="Enoyl-CoA_hydra_C"/>
</dbReference>
<protein>
    <submittedName>
        <fullName evidence="2">Enoyl-CoA hydratase</fullName>
    </submittedName>
</protein>
<reference evidence="2" key="2">
    <citation type="submission" date="2020-09" db="EMBL/GenBank/DDBJ databases">
        <authorList>
            <person name="Sun Q."/>
            <person name="Zhou Y."/>
        </authorList>
    </citation>
    <scope>NUCLEOTIDE SEQUENCE</scope>
    <source>
        <strain evidence="2">CGMCC 1.15725</strain>
    </source>
</reference>
<name>A0A8J3E1U4_9PROT</name>
<keyword evidence="3" id="KW-1185">Reference proteome</keyword>
<dbReference type="AlphaFoldDB" id="A0A8J3E1U4"/>
<dbReference type="SUPFAM" id="SSF52096">
    <property type="entry name" value="ClpP/crotonase"/>
    <property type="match status" value="1"/>
</dbReference>
<evidence type="ECO:0000313" key="2">
    <source>
        <dbReference type="EMBL" id="GGF15272.1"/>
    </source>
</evidence>
<dbReference type="Gene3D" id="3.90.226.10">
    <property type="entry name" value="2-enoyl-CoA Hydratase, Chain A, domain 1"/>
    <property type="match status" value="1"/>
</dbReference>
<accession>A0A8J3E1U4</accession>
<dbReference type="Pfam" id="PF00378">
    <property type="entry name" value="ECH_1"/>
    <property type="match status" value="1"/>
</dbReference>
<comment type="similarity">
    <text evidence="1">Belongs to the enoyl-CoA hydratase/isomerase family.</text>
</comment>
<gene>
    <name evidence="2" type="ORF">GCM10011611_21300</name>
</gene>
<organism evidence="2 3">
    <name type="scientific">Aliidongia dinghuensis</name>
    <dbReference type="NCBI Taxonomy" id="1867774"/>
    <lineage>
        <taxon>Bacteria</taxon>
        <taxon>Pseudomonadati</taxon>
        <taxon>Pseudomonadota</taxon>
        <taxon>Alphaproteobacteria</taxon>
        <taxon>Rhodospirillales</taxon>
        <taxon>Dongiaceae</taxon>
        <taxon>Aliidongia</taxon>
    </lineage>
</organism>
<sequence length="264" mass="27931">MEQSDQPVLMTRDGAVAWLRFNRPAVLNAVDEAMAVGFRDGCRAVAEDGGFRVLVLAGNGRSFMAGGDLGRFHAAPERAPETAGAIISALHEGLTILDTLAIPVIVSVQGPVAGAGFSVVTAADLCIAADNASFTLAYARIGATLDGSASYNLPRLIGQRRALELALLADTIDAPTALGYGIVNRVVPLEALEVETRRLAERLAAGPTAALGRIRRLIRESWEHNLEDQLALEKANFRAAAATEDFREGIAAFAAKRRPAFSGR</sequence>